<dbReference type="AlphaFoldDB" id="C0G068"/>
<dbReference type="Pfam" id="PF05362">
    <property type="entry name" value="Lon_C"/>
    <property type="match status" value="1"/>
</dbReference>
<protein>
    <recommendedName>
        <fullName evidence="2">Lon proteolytic domain-containing protein</fullName>
    </recommendedName>
</protein>
<dbReference type="Proteomes" id="UP000003561">
    <property type="component" value="Unassembled WGS sequence"/>
</dbReference>
<evidence type="ECO:0000256" key="1">
    <source>
        <dbReference type="PROSITE-ProRule" id="PRU01122"/>
    </source>
</evidence>
<dbReference type="GO" id="GO:0006508">
    <property type="term" value="P:proteolysis"/>
    <property type="evidence" value="ECO:0007669"/>
    <property type="project" value="InterPro"/>
</dbReference>
<dbReference type="GO" id="GO:0004176">
    <property type="term" value="F:ATP-dependent peptidase activity"/>
    <property type="evidence" value="ECO:0007669"/>
    <property type="project" value="InterPro"/>
</dbReference>
<evidence type="ECO:0000313" key="4">
    <source>
        <dbReference type="Proteomes" id="UP000003561"/>
    </source>
</evidence>
<comment type="caution">
    <text evidence="3">The sequence shown here is derived from an EMBL/GenBank/DDBJ whole genome shotgun (WGS) entry which is preliminary data.</text>
</comment>
<gene>
    <name evidence="3" type="ORF">ROSEINA2194_04417</name>
</gene>
<reference evidence="3 4" key="1">
    <citation type="submission" date="2009-02" db="EMBL/GenBank/DDBJ databases">
        <authorList>
            <person name="Fulton L."/>
            <person name="Clifton S."/>
            <person name="Fulton B."/>
            <person name="Xu J."/>
            <person name="Minx P."/>
            <person name="Pepin K.H."/>
            <person name="Johnson M."/>
            <person name="Bhonagiri V."/>
            <person name="Nash W.E."/>
            <person name="Mardis E.R."/>
            <person name="Wilson R.K."/>
        </authorList>
    </citation>
    <scope>NUCLEOTIDE SEQUENCE [LARGE SCALE GENOMIC DNA]</scope>
    <source>
        <strain evidence="3 4">DSM 16841</strain>
    </source>
</reference>
<dbReference type="InterPro" id="IPR008269">
    <property type="entry name" value="Lon_proteolytic"/>
</dbReference>
<dbReference type="PROSITE" id="PS51786">
    <property type="entry name" value="LON_PROTEOLYTIC"/>
    <property type="match status" value="1"/>
</dbReference>
<dbReference type="Gene3D" id="3.30.230.10">
    <property type="match status" value="1"/>
</dbReference>
<dbReference type="GO" id="GO:0004252">
    <property type="term" value="F:serine-type endopeptidase activity"/>
    <property type="evidence" value="ECO:0007669"/>
    <property type="project" value="InterPro"/>
</dbReference>
<dbReference type="InterPro" id="IPR014721">
    <property type="entry name" value="Ribsml_uS5_D2-typ_fold_subgr"/>
</dbReference>
<evidence type="ECO:0000259" key="2">
    <source>
        <dbReference type="PROSITE" id="PS51786"/>
    </source>
</evidence>
<sequence length="41" mass="4789">MPKKNEKDIDEISPEIKKGLKIVFVEQMKDVLDVAFVKEQK</sequence>
<proteinExistence type="predicted"/>
<name>C0G068_9FIRM</name>
<feature type="domain" description="Lon proteolytic" evidence="2">
    <location>
        <begin position="1"/>
        <end position="38"/>
    </location>
</feature>
<comment type="caution">
    <text evidence="1">Lacks conserved residue(s) required for the propagation of feature annotation.</text>
</comment>
<organism evidence="3 4">
    <name type="scientific">Roseburia inulinivorans DSM 16841</name>
    <dbReference type="NCBI Taxonomy" id="622312"/>
    <lineage>
        <taxon>Bacteria</taxon>
        <taxon>Bacillati</taxon>
        <taxon>Bacillota</taxon>
        <taxon>Clostridia</taxon>
        <taxon>Lachnospirales</taxon>
        <taxon>Lachnospiraceae</taxon>
        <taxon>Roseburia</taxon>
    </lineage>
</organism>
<accession>C0G068</accession>
<evidence type="ECO:0000313" key="3">
    <source>
        <dbReference type="EMBL" id="EEG91760.1"/>
    </source>
</evidence>
<reference evidence="3 4" key="2">
    <citation type="submission" date="2009-03" db="EMBL/GenBank/DDBJ databases">
        <title>Draft genome sequence of Roseburia inulinivorans (DSM 16841).</title>
        <authorList>
            <person name="Sudarsanam P."/>
            <person name="Ley R."/>
            <person name="Guruge J."/>
            <person name="Turnbaugh P.J."/>
            <person name="Mahowald M."/>
            <person name="Liep D."/>
            <person name="Gordon J."/>
        </authorList>
    </citation>
    <scope>NUCLEOTIDE SEQUENCE [LARGE SCALE GENOMIC DNA]</scope>
    <source>
        <strain evidence="3 4">DSM 16841</strain>
    </source>
</reference>
<dbReference type="EMBL" id="ACFY01000171">
    <property type="protein sequence ID" value="EEG91760.1"/>
    <property type="molecule type" value="Genomic_DNA"/>
</dbReference>